<evidence type="ECO:0000313" key="3">
    <source>
        <dbReference type="Proteomes" id="UP001341840"/>
    </source>
</evidence>
<evidence type="ECO:0000256" key="1">
    <source>
        <dbReference type="SAM" id="MobiDB-lite"/>
    </source>
</evidence>
<feature type="region of interest" description="Disordered" evidence="1">
    <location>
        <begin position="39"/>
        <end position="60"/>
    </location>
</feature>
<proteinExistence type="predicted"/>
<comment type="caution">
    <text evidence="2">The sequence shown here is derived from an EMBL/GenBank/DDBJ whole genome shotgun (WGS) entry which is preliminary data.</text>
</comment>
<reference evidence="2 3" key="1">
    <citation type="journal article" date="2023" name="Plants (Basel)">
        <title>Bridging the Gap: Combining Genomics and Transcriptomics Approaches to Understand Stylosanthes scabra, an Orphan Legume from the Brazilian Caatinga.</title>
        <authorList>
            <person name="Ferreira-Neto J.R.C."/>
            <person name="da Silva M.D."/>
            <person name="Binneck E."/>
            <person name="de Melo N.F."/>
            <person name="da Silva R.H."/>
            <person name="de Melo A.L.T.M."/>
            <person name="Pandolfi V."/>
            <person name="Bustamante F.O."/>
            <person name="Brasileiro-Vidal A.C."/>
            <person name="Benko-Iseppon A.M."/>
        </authorList>
    </citation>
    <scope>NUCLEOTIDE SEQUENCE [LARGE SCALE GENOMIC DNA]</scope>
    <source>
        <tissue evidence="2">Leaves</tissue>
    </source>
</reference>
<gene>
    <name evidence="2" type="ORF">PIB30_074569</name>
</gene>
<organism evidence="2 3">
    <name type="scientific">Stylosanthes scabra</name>
    <dbReference type="NCBI Taxonomy" id="79078"/>
    <lineage>
        <taxon>Eukaryota</taxon>
        <taxon>Viridiplantae</taxon>
        <taxon>Streptophyta</taxon>
        <taxon>Embryophyta</taxon>
        <taxon>Tracheophyta</taxon>
        <taxon>Spermatophyta</taxon>
        <taxon>Magnoliopsida</taxon>
        <taxon>eudicotyledons</taxon>
        <taxon>Gunneridae</taxon>
        <taxon>Pentapetalae</taxon>
        <taxon>rosids</taxon>
        <taxon>fabids</taxon>
        <taxon>Fabales</taxon>
        <taxon>Fabaceae</taxon>
        <taxon>Papilionoideae</taxon>
        <taxon>50 kb inversion clade</taxon>
        <taxon>dalbergioids sensu lato</taxon>
        <taxon>Dalbergieae</taxon>
        <taxon>Pterocarpus clade</taxon>
        <taxon>Stylosanthes</taxon>
    </lineage>
</organism>
<sequence>MEIGEAGQQHRREKDSGGAARRRTVAIYGGVGATQRGRGLVSSATVEAGDANSRDGDPWEVDSATETVVVASVVLERGESMRARRGREIRIKKKLRWRWWWHKGDVRRW</sequence>
<keyword evidence="3" id="KW-1185">Reference proteome</keyword>
<feature type="region of interest" description="Disordered" evidence="1">
    <location>
        <begin position="1"/>
        <end position="23"/>
    </location>
</feature>
<protein>
    <submittedName>
        <fullName evidence="2">Uncharacterized protein</fullName>
    </submittedName>
</protein>
<dbReference type="Proteomes" id="UP001341840">
    <property type="component" value="Unassembled WGS sequence"/>
</dbReference>
<evidence type="ECO:0000313" key="2">
    <source>
        <dbReference type="EMBL" id="MED6211523.1"/>
    </source>
</evidence>
<dbReference type="EMBL" id="JASCZI010242585">
    <property type="protein sequence ID" value="MED6211523.1"/>
    <property type="molecule type" value="Genomic_DNA"/>
</dbReference>
<name>A0ABU6YSC1_9FABA</name>
<accession>A0ABU6YSC1</accession>